<evidence type="ECO:0000256" key="9">
    <source>
        <dbReference type="ARBA" id="ARBA00051693"/>
    </source>
</evidence>
<dbReference type="GO" id="GO:0004708">
    <property type="term" value="F:MAP kinase kinase activity"/>
    <property type="evidence" value="ECO:0007669"/>
    <property type="project" value="UniProtKB-EC"/>
</dbReference>
<dbReference type="InterPro" id="IPR000719">
    <property type="entry name" value="Prot_kinase_dom"/>
</dbReference>
<keyword evidence="14" id="KW-1185">Reference proteome</keyword>
<evidence type="ECO:0000256" key="7">
    <source>
        <dbReference type="ARBA" id="ARBA00049014"/>
    </source>
</evidence>
<keyword evidence="1" id="KW-0808">Transferase</keyword>
<comment type="caution">
    <text evidence="13">The sequence shown here is derived from an EMBL/GenBank/DDBJ whole genome shotgun (WGS) entry which is preliminary data.</text>
</comment>
<dbReference type="EC" id="2.7.12.2" evidence="6"/>
<feature type="domain" description="SAM" evidence="12">
    <location>
        <begin position="277"/>
        <end position="343"/>
    </location>
</feature>
<evidence type="ECO:0000259" key="11">
    <source>
        <dbReference type="PROSITE" id="PS50011"/>
    </source>
</evidence>
<evidence type="ECO:0000256" key="4">
    <source>
        <dbReference type="ARBA" id="ARBA00022840"/>
    </source>
</evidence>
<evidence type="ECO:0000313" key="13">
    <source>
        <dbReference type="EMBL" id="GMH62850.1"/>
    </source>
</evidence>
<feature type="region of interest" description="Disordered" evidence="10">
    <location>
        <begin position="97"/>
        <end position="148"/>
    </location>
</feature>
<reference evidence="13" key="1">
    <citation type="submission" date="2022-07" db="EMBL/GenBank/DDBJ databases">
        <title>Genome analysis of Parmales, a sister group of diatoms, reveals the evolutionary specialization of diatoms from phago-mixotrophs to photoautotrophs.</title>
        <authorList>
            <person name="Ban H."/>
            <person name="Sato S."/>
            <person name="Yoshikawa S."/>
            <person name="Kazumasa Y."/>
            <person name="Nakamura Y."/>
            <person name="Ichinomiya M."/>
            <person name="Saitoh K."/>
            <person name="Sato N."/>
            <person name="Blanc-Mathieu R."/>
            <person name="Endo H."/>
            <person name="Kuwata A."/>
            <person name="Ogata H."/>
        </authorList>
    </citation>
    <scope>NUCLEOTIDE SEQUENCE</scope>
</reference>
<evidence type="ECO:0000256" key="5">
    <source>
        <dbReference type="ARBA" id="ARBA00038035"/>
    </source>
</evidence>
<dbReference type="PANTHER" id="PTHR48013">
    <property type="entry name" value="DUAL SPECIFICITY MITOGEN-ACTIVATED PROTEIN KINASE KINASE 5-RELATED"/>
    <property type="match status" value="1"/>
</dbReference>
<evidence type="ECO:0000256" key="10">
    <source>
        <dbReference type="SAM" id="MobiDB-lite"/>
    </source>
</evidence>
<evidence type="ECO:0000313" key="14">
    <source>
        <dbReference type="Proteomes" id="UP001165082"/>
    </source>
</evidence>
<evidence type="ECO:0000256" key="2">
    <source>
        <dbReference type="ARBA" id="ARBA00022741"/>
    </source>
</evidence>
<feature type="region of interest" description="Disordered" evidence="10">
    <location>
        <begin position="217"/>
        <end position="273"/>
    </location>
</feature>
<evidence type="ECO:0000256" key="6">
    <source>
        <dbReference type="ARBA" id="ARBA00038999"/>
    </source>
</evidence>
<feature type="compositionally biased region" description="Acidic residues" evidence="10">
    <location>
        <begin position="542"/>
        <end position="561"/>
    </location>
</feature>
<feature type="compositionally biased region" description="Low complexity" evidence="10">
    <location>
        <begin position="112"/>
        <end position="126"/>
    </location>
</feature>
<sequence>MTNLLPQGSPPDALRKSPARNAIKNWLLKLRFTADEAENYTDNLLGSGFDDIQSICEDVELSDLYACSFLPGHARRLVKACGFARSQVLGRGLARSSSVGSVASTSPPPLAPSSSTATLSTANLSSFPRSFPQSHQRPHSSNSTPYYQTISSNATTRAAAAPSPFFAIPSSDFGSTTGVPTFGTANLNASAAATPTVQCPECRCEFYLPSSHMPQHLLHQQPQQREGNEFEAAQSSSGEGDGTPSTISTGVDEEENAQARPQRSPIQAPEEVHPSHWGVGEVVAWLKKFEALRTPNIISSVITKCIDGSVLMGDNEEAANMVGVTFGPHKRLFVAELVSLKEEFKSVDAAPLLARQSSSSPSPSPSPTSRPHTDRAKQAVHRRKKSKSPVNRIGSFQSIDSIKDDLSVASGLEDSVSVASQDGKERMRNLNRKGKGSGGGKEGRVGRARPFSKGAARGVKQPPRLNLTIDVGGGEEVGRQGKLELELDSVGGDSSEAYQRKVLERLERSYELSDGGTFYAGGFGINARGIKEVPINGRENVIQEEDGGETEGGDEGGEGEGEYERNVREKSDGSRSSRPLSAMRTPKNTKDNIIVLREVGRGACGVVNEALYLPTMTLVAVKSVGVGEGDKRRQIIKELTLMHSMCSVALDGGEGGSERGTVDDVHPHIVGFYDAFTDPEKGCIKMVLEYMNAGTLQDLVEAGIRVTDSLLASVAYSVLLGLSSVHQSKQIHRDIKPSNILLDRDGRIKISDFGIARKLEHSISMASTFTGTLTYMSPERISGQEYSYPSDIWSLGVCLCTLAMGKYPFPTNSGYWGVVQAIQDSPTPTLGEQFDPLLQEFLELCLAKDPSNRPSASVLLEFDASGAFGAQQSPVDAGPEKVKKAQELARKVMDYYCDKALSAREGVHGDLSLFVPRFKGERLAALAGQLGMPMEALEQIFETEGGKARVIEEEQRGD</sequence>
<evidence type="ECO:0000256" key="8">
    <source>
        <dbReference type="ARBA" id="ARBA00049299"/>
    </source>
</evidence>
<dbReference type="PANTHER" id="PTHR48013:SF9">
    <property type="entry name" value="DUAL SPECIFICITY MITOGEN-ACTIVATED PROTEIN KINASE KINASE 5"/>
    <property type="match status" value="1"/>
</dbReference>
<dbReference type="SUPFAM" id="SSF56112">
    <property type="entry name" value="Protein kinase-like (PK-like)"/>
    <property type="match status" value="1"/>
</dbReference>
<dbReference type="Proteomes" id="UP001165082">
    <property type="component" value="Unassembled WGS sequence"/>
</dbReference>
<comment type="catalytic activity">
    <reaction evidence="9">
        <text>L-tyrosyl-[protein] + ATP = O-phospho-L-tyrosyl-[protein] + ADP + H(+)</text>
        <dbReference type="Rhea" id="RHEA:10596"/>
        <dbReference type="Rhea" id="RHEA-COMP:10136"/>
        <dbReference type="Rhea" id="RHEA-COMP:20101"/>
        <dbReference type="ChEBI" id="CHEBI:15378"/>
        <dbReference type="ChEBI" id="CHEBI:30616"/>
        <dbReference type="ChEBI" id="CHEBI:46858"/>
        <dbReference type="ChEBI" id="CHEBI:61978"/>
        <dbReference type="ChEBI" id="CHEBI:456216"/>
        <dbReference type="EC" id="2.7.12.2"/>
    </reaction>
</comment>
<feature type="compositionally biased region" description="Basic residues" evidence="10">
    <location>
        <begin position="378"/>
        <end position="387"/>
    </location>
</feature>
<accession>A0A9W7A461</accession>
<dbReference type="PROSITE" id="PS50011">
    <property type="entry name" value="PROTEIN_KINASE_DOM"/>
    <property type="match status" value="1"/>
</dbReference>
<dbReference type="Gene3D" id="1.10.510.10">
    <property type="entry name" value="Transferase(Phosphotransferase) domain 1"/>
    <property type="match status" value="1"/>
</dbReference>
<comment type="similarity">
    <text evidence="5">Belongs to the protein kinase superfamily. STE Ser/Thr protein kinase family. MAP kinase kinase subfamily.</text>
</comment>
<feature type="compositionally biased region" description="Polar residues" evidence="10">
    <location>
        <begin position="233"/>
        <end position="249"/>
    </location>
</feature>
<gene>
    <name evidence="13" type="ORF">TrRE_jg11156</name>
</gene>
<name>A0A9W7A461_9STRA</name>
<dbReference type="GO" id="GO:0005524">
    <property type="term" value="F:ATP binding"/>
    <property type="evidence" value="ECO:0007669"/>
    <property type="project" value="UniProtKB-KW"/>
</dbReference>
<feature type="compositionally biased region" description="Basic and acidic residues" evidence="10">
    <location>
        <begin position="562"/>
        <end position="575"/>
    </location>
</feature>
<dbReference type="AlphaFoldDB" id="A0A9W7A461"/>
<dbReference type="PROSITE" id="PS50105">
    <property type="entry name" value="SAM_DOMAIN"/>
    <property type="match status" value="1"/>
</dbReference>
<dbReference type="SMART" id="SM00220">
    <property type="entry name" value="S_TKc"/>
    <property type="match status" value="1"/>
</dbReference>
<dbReference type="EMBL" id="BRXZ01001116">
    <property type="protein sequence ID" value="GMH62850.1"/>
    <property type="molecule type" value="Genomic_DNA"/>
</dbReference>
<feature type="region of interest" description="Disordered" evidence="10">
    <location>
        <begin position="352"/>
        <end position="395"/>
    </location>
</feature>
<keyword evidence="3" id="KW-0418">Kinase</keyword>
<feature type="region of interest" description="Disordered" evidence="10">
    <location>
        <begin position="536"/>
        <end position="586"/>
    </location>
</feature>
<dbReference type="InterPro" id="IPR011009">
    <property type="entry name" value="Kinase-like_dom_sf"/>
</dbReference>
<comment type="catalytic activity">
    <reaction evidence="7">
        <text>L-seryl-[protein] + ATP = O-phospho-L-seryl-[protein] + ADP + H(+)</text>
        <dbReference type="Rhea" id="RHEA:17989"/>
        <dbReference type="Rhea" id="RHEA-COMP:9863"/>
        <dbReference type="Rhea" id="RHEA-COMP:11604"/>
        <dbReference type="ChEBI" id="CHEBI:15378"/>
        <dbReference type="ChEBI" id="CHEBI:29999"/>
        <dbReference type="ChEBI" id="CHEBI:30616"/>
        <dbReference type="ChEBI" id="CHEBI:83421"/>
        <dbReference type="ChEBI" id="CHEBI:456216"/>
        <dbReference type="EC" id="2.7.12.2"/>
    </reaction>
</comment>
<comment type="catalytic activity">
    <reaction evidence="8">
        <text>L-threonyl-[protein] + ATP = O-phospho-L-threonyl-[protein] + ADP + H(+)</text>
        <dbReference type="Rhea" id="RHEA:46608"/>
        <dbReference type="Rhea" id="RHEA-COMP:11060"/>
        <dbReference type="Rhea" id="RHEA-COMP:11605"/>
        <dbReference type="ChEBI" id="CHEBI:15378"/>
        <dbReference type="ChEBI" id="CHEBI:30013"/>
        <dbReference type="ChEBI" id="CHEBI:30616"/>
        <dbReference type="ChEBI" id="CHEBI:61977"/>
        <dbReference type="ChEBI" id="CHEBI:456216"/>
        <dbReference type="EC" id="2.7.12.2"/>
    </reaction>
</comment>
<feature type="domain" description="Protein kinase" evidence="11">
    <location>
        <begin position="593"/>
        <end position="868"/>
    </location>
</feature>
<feature type="region of interest" description="Disordered" evidence="10">
    <location>
        <begin position="416"/>
        <end position="475"/>
    </location>
</feature>
<organism evidence="13 14">
    <name type="scientific">Triparma retinervis</name>
    <dbReference type="NCBI Taxonomy" id="2557542"/>
    <lineage>
        <taxon>Eukaryota</taxon>
        <taxon>Sar</taxon>
        <taxon>Stramenopiles</taxon>
        <taxon>Ochrophyta</taxon>
        <taxon>Bolidophyceae</taxon>
        <taxon>Parmales</taxon>
        <taxon>Triparmaceae</taxon>
        <taxon>Triparma</taxon>
    </lineage>
</organism>
<keyword evidence="2" id="KW-0547">Nucleotide-binding</keyword>
<evidence type="ECO:0000256" key="3">
    <source>
        <dbReference type="ARBA" id="ARBA00022777"/>
    </source>
</evidence>
<dbReference type="Pfam" id="PF00069">
    <property type="entry name" value="Pkinase"/>
    <property type="match status" value="1"/>
</dbReference>
<protein>
    <recommendedName>
        <fullName evidence="6">mitogen-activated protein kinase kinase</fullName>
        <ecNumber evidence="6">2.7.12.2</ecNumber>
    </recommendedName>
</protein>
<evidence type="ECO:0000256" key="1">
    <source>
        <dbReference type="ARBA" id="ARBA00022679"/>
    </source>
</evidence>
<evidence type="ECO:0000259" key="12">
    <source>
        <dbReference type="PROSITE" id="PS50105"/>
    </source>
</evidence>
<dbReference type="InterPro" id="IPR001660">
    <property type="entry name" value="SAM"/>
</dbReference>
<keyword evidence="4" id="KW-0067">ATP-binding</keyword>
<dbReference type="OrthoDB" id="10252354at2759"/>
<feature type="compositionally biased region" description="Polar residues" evidence="10">
    <location>
        <begin position="127"/>
        <end position="148"/>
    </location>
</feature>
<proteinExistence type="inferred from homology"/>